<organism evidence="6 7">
    <name type="scientific">Austropuccinia psidii MF-1</name>
    <dbReference type="NCBI Taxonomy" id="1389203"/>
    <lineage>
        <taxon>Eukaryota</taxon>
        <taxon>Fungi</taxon>
        <taxon>Dikarya</taxon>
        <taxon>Basidiomycota</taxon>
        <taxon>Pucciniomycotina</taxon>
        <taxon>Pucciniomycetes</taxon>
        <taxon>Pucciniales</taxon>
        <taxon>Sphaerophragmiaceae</taxon>
        <taxon>Austropuccinia</taxon>
    </lineage>
</organism>
<keyword evidence="7" id="KW-1185">Reference proteome</keyword>
<keyword evidence="4" id="KW-0804">Transcription</keyword>
<evidence type="ECO:0000256" key="4">
    <source>
        <dbReference type="ARBA" id="ARBA00023163"/>
    </source>
</evidence>
<dbReference type="EMBL" id="AVOT02031898">
    <property type="protein sequence ID" value="MBW0525548.1"/>
    <property type="molecule type" value="Genomic_DNA"/>
</dbReference>
<evidence type="ECO:0000256" key="3">
    <source>
        <dbReference type="ARBA" id="ARBA00022478"/>
    </source>
</evidence>
<dbReference type="PANTHER" id="PTHR14440">
    <property type="entry name" value="DNA-DIRECTED RNA POLYMERASE I SUBUNIT RPA49"/>
    <property type="match status" value="1"/>
</dbReference>
<evidence type="ECO:0000256" key="2">
    <source>
        <dbReference type="ARBA" id="ARBA00009430"/>
    </source>
</evidence>
<gene>
    <name evidence="6" type="ORF">O181_065263</name>
</gene>
<name>A0A9Q3I2F1_9BASI</name>
<comment type="subcellular location">
    <subcellularLocation>
        <location evidence="1">Nucleus</location>
        <location evidence="1">Nucleolus</location>
    </subcellularLocation>
</comment>
<dbReference type="OrthoDB" id="532500at2759"/>
<dbReference type="GO" id="GO:0006351">
    <property type="term" value="P:DNA-templated transcription"/>
    <property type="evidence" value="ECO:0007669"/>
    <property type="project" value="InterPro"/>
</dbReference>
<evidence type="ECO:0000313" key="6">
    <source>
        <dbReference type="EMBL" id="MBW0525548.1"/>
    </source>
</evidence>
<keyword evidence="3" id="KW-0240">DNA-directed RNA polymerase</keyword>
<protein>
    <recommendedName>
        <fullName evidence="8">DNA-directed RNA polymerase I subunit RPA49</fullName>
    </recommendedName>
</protein>
<dbReference type="GO" id="GO:0005730">
    <property type="term" value="C:nucleolus"/>
    <property type="evidence" value="ECO:0007669"/>
    <property type="project" value="UniProtKB-SubCell"/>
</dbReference>
<dbReference type="Proteomes" id="UP000765509">
    <property type="component" value="Unassembled WGS sequence"/>
</dbReference>
<comment type="similarity">
    <text evidence="2">Belongs to the eukaryotic RPA49/POLR1E RNA polymerase subunit family.</text>
</comment>
<keyword evidence="5" id="KW-0539">Nucleus</keyword>
<evidence type="ECO:0008006" key="8">
    <source>
        <dbReference type="Google" id="ProtNLM"/>
    </source>
</evidence>
<dbReference type="AlphaFoldDB" id="A0A9Q3I2F1"/>
<evidence type="ECO:0000256" key="5">
    <source>
        <dbReference type="ARBA" id="ARBA00023242"/>
    </source>
</evidence>
<reference evidence="6" key="1">
    <citation type="submission" date="2021-03" db="EMBL/GenBank/DDBJ databases">
        <title>Draft genome sequence of rust myrtle Austropuccinia psidii MF-1, a brazilian biotype.</title>
        <authorList>
            <person name="Quecine M.C."/>
            <person name="Pachon D.M.R."/>
            <person name="Bonatelli M.L."/>
            <person name="Correr F.H."/>
            <person name="Franceschini L.M."/>
            <person name="Leite T.F."/>
            <person name="Margarido G.R.A."/>
            <person name="Almeida C.A."/>
            <person name="Ferrarezi J.A."/>
            <person name="Labate C.A."/>
        </authorList>
    </citation>
    <scope>NUCLEOTIDE SEQUENCE</scope>
    <source>
        <strain evidence="6">MF-1</strain>
    </source>
</reference>
<evidence type="ECO:0000313" key="7">
    <source>
        <dbReference type="Proteomes" id="UP000765509"/>
    </source>
</evidence>
<accession>A0A9Q3I2F1</accession>
<dbReference type="GO" id="GO:0000428">
    <property type="term" value="C:DNA-directed RNA polymerase complex"/>
    <property type="evidence" value="ECO:0007669"/>
    <property type="project" value="UniProtKB-KW"/>
</dbReference>
<evidence type="ECO:0000256" key="1">
    <source>
        <dbReference type="ARBA" id="ARBA00004604"/>
    </source>
</evidence>
<sequence length="443" mass="49897">MPPILHPNRPQSIKNHTNPSLVSLVISDEKLKGNYVGPAFATFPDVQPNPSSTRYHLYRHKSNDQAPHLLLADTKALEFRSESSASQTGCNYMLGLQSHNSGKLTLFPTRLYHMRPIVKRMRRADQSKTFQAAVDYYTARTNLGTTFGTKKTKRAIQAAARNKVDPKTMLKLESQLTSTITQNSTGLTHAQTQTNQVNPYQSIPAFNQDAQNLKDVYPLNNIISPIELNSISISQIVASANFQEAVRALPFSKSTFVNNRLKKFWIDKSHRHPTEKESKRLRILVYINYLICARHVRKFSRDSLSRRLSPDPLSPVSEVIVESILSKFTETTQGIDGVPQYKLTTFSITKLLSFLAALCLIYDDFDCHLLGLAEDLQESTTRIHDIFKSLGCRLGKVPLSHIQEANPESLSMDPKIQTSQRSVATLVIPLVFPVAKLKRKKRA</sequence>
<dbReference type="Pfam" id="PF06870">
    <property type="entry name" value="RNA_pol_I_A49"/>
    <property type="match status" value="1"/>
</dbReference>
<comment type="caution">
    <text evidence="6">The sequence shown here is derived from an EMBL/GenBank/DDBJ whole genome shotgun (WGS) entry which is preliminary data.</text>
</comment>
<dbReference type="InterPro" id="IPR009668">
    <property type="entry name" value="RNA_pol-assoc_fac_A49-like"/>
</dbReference>
<proteinExistence type="inferred from homology"/>
<dbReference type="GO" id="GO:0003677">
    <property type="term" value="F:DNA binding"/>
    <property type="evidence" value="ECO:0007669"/>
    <property type="project" value="InterPro"/>
</dbReference>